<organism evidence="1">
    <name type="scientific">Streptomyces tabacisoli</name>
    <dbReference type="NCBI Taxonomy" id="3156398"/>
    <lineage>
        <taxon>Bacteria</taxon>
        <taxon>Bacillati</taxon>
        <taxon>Actinomycetota</taxon>
        <taxon>Actinomycetes</taxon>
        <taxon>Kitasatosporales</taxon>
        <taxon>Streptomycetaceae</taxon>
        <taxon>Streptomyces</taxon>
    </lineage>
</organism>
<dbReference type="RefSeq" id="WP_353945327.1">
    <property type="nucleotide sequence ID" value="NZ_CP159534.1"/>
</dbReference>
<protein>
    <submittedName>
        <fullName evidence="1">DUF6716 putative glycosyltransferase</fullName>
    </submittedName>
</protein>
<dbReference type="Pfam" id="PF20471">
    <property type="entry name" value="DUF6716"/>
    <property type="match status" value="1"/>
</dbReference>
<reference evidence="1" key="1">
    <citation type="submission" date="2024-06" db="EMBL/GenBank/DDBJ databases">
        <title>Streptomyces sp. strain HUAS MG91 genome sequences.</title>
        <authorList>
            <person name="Mo P."/>
        </authorList>
    </citation>
    <scope>NUCLEOTIDE SEQUENCE</scope>
    <source>
        <strain evidence="1">HUAS MG91</strain>
    </source>
</reference>
<proteinExistence type="predicted"/>
<dbReference type="SUPFAM" id="SSF53756">
    <property type="entry name" value="UDP-Glycosyltransferase/glycogen phosphorylase"/>
    <property type="match status" value="1"/>
</dbReference>
<dbReference type="KEGG" id="stac:ABII15_29695"/>
<dbReference type="InterPro" id="IPR046561">
    <property type="entry name" value="DUF6716"/>
</dbReference>
<name>A0AAU8J099_9ACTN</name>
<evidence type="ECO:0000313" key="1">
    <source>
        <dbReference type="EMBL" id="XCJ73878.1"/>
    </source>
</evidence>
<sequence>MRIHVLADSDTRWKWGGELAQRLHPRPWVHAHMLNGRATPTARQMAEVGIEPAAVTQSSVSEFVNSPELAQADVLIVGSVGGTTQAVLHGLARAFEGAQHRPVLVTGYVGVVYENLTDGLLLRAGADVVLANSPFDARRFREIYRGLDIDDSCVVQTALPFFADQQYDPLRTGATHPFTVTFAVQPSVPEDRDGRIYVLRRAIQHARLRPGREVLIKLRSKPGEQTTHIEPYHYQTLAEQLGEPLPPNLQFVYGNMAEVLDRTDLLVTVSSTAALESMHRGIPTVILSDLGVREPHGNHYFTGSGCVASWNEIDEGAQPFAHPGWLEEQGILARDPYAQLRERVEQLTRRQLPPIRPYYTMQNAAGYLPRLLARRGLAPDGIPLPHSAGADGRRPGLMARTSRKALRRAYRFGVQNVAPKIQRWGGL</sequence>
<dbReference type="EMBL" id="CP159534">
    <property type="protein sequence ID" value="XCJ73878.1"/>
    <property type="molecule type" value="Genomic_DNA"/>
</dbReference>
<accession>A0AAU8J099</accession>
<dbReference type="AlphaFoldDB" id="A0AAU8J099"/>
<gene>
    <name evidence="1" type="ORF">ABII15_29695</name>
</gene>